<dbReference type="EMBL" id="AE015925">
    <property type="protein sequence ID" value="AAP05567.1"/>
    <property type="molecule type" value="Genomic_DNA"/>
</dbReference>
<proteinExistence type="predicted"/>
<evidence type="ECO:0000313" key="2">
    <source>
        <dbReference type="Proteomes" id="UP000002193"/>
    </source>
</evidence>
<dbReference type="STRING" id="227941.CCA_00826"/>
<evidence type="ECO:0000313" key="1">
    <source>
        <dbReference type="EMBL" id="AAP05567.1"/>
    </source>
</evidence>
<dbReference type="OrthoDB" id="17998at2"/>
<accession>Q821V9</accession>
<name>Q821V9_CHLCV</name>
<dbReference type="KEGG" id="cca:CCA_00826"/>
<keyword evidence="2" id="KW-1185">Reference proteome</keyword>
<gene>
    <name evidence="1" type="ordered locus">CCA_00826</name>
</gene>
<dbReference type="HOGENOM" id="CLU_137243_0_0_0"/>
<dbReference type="Proteomes" id="UP000002193">
    <property type="component" value="Chromosome"/>
</dbReference>
<protein>
    <submittedName>
        <fullName evidence="1">Uncharacterized protein</fullName>
    </submittedName>
</protein>
<reference evidence="1 2" key="1">
    <citation type="journal article" date="2003" name="Nucleic Acids Res.">
        <title>Genome sequence of Chlamydophila caviae (Chlamydia psittaci GPIC): examining the role of niche-specific genes in the evolution of the Chlamydiaceae.</title>
        <authorList>
            <person name="Read T.D."/>
            <person name="Myers G.S.A."/>
            <person name="Brunham R.C."/>
            <person name="Nelson W.C."/>
            <person name="Paulsen I.T."/>
            <person name="Heidelberg J.F."/>
            <person name="Holtzapple E.K."/>
            <person name="Khouri H.M."/>
            <person name="Federova N.B."/>
            <person name="Carty H.A."/>
            <person name="Umayam L.A."/>
            <person name="Haft D.H."/>
            <person name="Peterson J.D."/>
            <person name="Beanan M.J."/>
            <person name="White O."/>
            <person name="Salzberg S.L."/>
            <person name="Hsia R.-C."/>
            <person name="McClarty G."/>
            <person name="Rank R.G."/>
            <person name="Bavoil P.M."/>
            <person name="Fraser C.M."/>
        </authorList>
    </citation>
    <scope>NUCLEOTIDE SEQUENCE [LARGE SCALE GENOMIC DNA]</scope>
    <source>
        <strain evidence="2">ATCC VR-813 / DSM 19441 / 03DC25 / GPIC</strain>
    </source>
</reference>
<sequence>MRFCCFVLFLLASLPTWGKEQSLRGCEDPVYNKFSPPQHVELLNGERVYYSYHSALENAKDSGKCCIFVYFNSTSKKVWGDITKKDFCFPTELAGLFNIVVMQPGLISPTDFYPKMDPMILYMADFQDRFWELDLQNPCVILITVDSKGRDKVQRVLPVSTFISMYSRS</sequence>
<organism evidence="1 2">
    <name type="scientific">Chlamydia caviae (strain ATCC VR-813 / DSM 19441 / 03DC25 / GPIC)</name>
    <name type="common">Chlamydophila caviae</name>
    <dbReference type="NCBI Taxonomy" id="227941"/>
    <lineage>
        <taxon>Bacteria</taxon>
        <taxon>Pseudomonadati</taxon>
        <taxon>Chlamydiota</taxon>
        <taxon>Chlamydiia</taxon>
        <taxon>Chlamydiales</taxon>
        <taxon>Chlamydiaceae</taxon>
        <taxon>Chlamydia/Chlamydophila group</taxon>
        <taxon>Chlamydia</taxon>
    </lineage>
</organism>
<dbReference type="RefSeq" id="WP_011006781.1">
    <property type="nucleotide sequence ID" value="NC_003361.3"/>
</dbReference>
<dbReference type="AlphaFoldDB" id="Q821V9"/>